<reference evidence="17" key="1">
    <citation type="submission" date="2022-08" db="EMBL/GenBank/DDBJ databases">
        <title>Whole genome sequencing of non-tuberculosis mycobacteria type-strains.</title>
        <authorList>
            <person name="Igarashi Y."/>
            <person name="Osugi A."/>
            <person name="Mitarai S."/>
        </authorList>
    </citation>
    <scope>NUCLEOTIDE SEQUENCE</scope>
    <source>
        <strain evidence="17">JCM 16369</strain>
    </source>
</reference>
<dbReference type="Gene3D" id="2.160.20.60">
    <property type="entry name" value="Glutamate synthase, alpha subunit, C-terminal domain"/>
    <property type="match status" value="1"/>
</dbReference>
<dbReference type="SUPFAM" id="SSF51395">
    <property type="entry name" value="FMN-linked oxidoreductases"/>
    <property type="match status" value="1"/>
</dbReference>
<evidence type="ECO:0000256" key="1">
    <source>
        <dbReference type="ARBA" id="ARBA00001917"/>
    </source>
</evidence>
<evidence type="ECO:0000256" key="6">
    <source>
        <dbReference type="ARBA" id="ARBA00022643"/>
    </source>
</evidence>
<evidence type="ECO:0000256" key="5">
    <source>
        <dbReference type="ARBA" id="ARBA00022630"/>
    </source>
</evidence>
<dbReference type="EMBL" id="CP092362">
    <property type="protein sequence ID" value="ULN39705.1"/>
    <property type="molecule type" value="Genomic_DNA"/>
</dbReference>
<dbReference type="GO" id="GO:0004355">
    <property type="term" value="F:glutamate synthase (NADPH) activity"/>
    <property type="evidence" value="ECO:0007669"/>
    <property type="project" value="UniProtKB-EC"/>
</dbReference>
<evidence type="ECO:0000256" key="12">
    <source>
        <dbReference type="ARBA" id="ARBA00023164"/>
    </source>
</evidence>
<dbReference type="EC" id="1.4.1.13" evidence="17"/>
<dbReference type="NCBIfam" id="NF008730">
    <property type="entry name" value="PRK11750.1"/>
    <property type="match status" value="1"/>
</dbReference>
<dbReference type="PROSITE" id="PS51278">
    <property type="entry name" value="GATASE_TYPE_2"/>
    <property type="match status" value="1"/>
</dbReference>
<dbReference type="SUPFAM" id="SSF56235">
    <property type="entry name" value="N-terminal nucleophile aminohydrolases (Ntn hydrolases)"/>
    <property type="match status" value="1"/>
</dbReference>
<dbReference type="InterPro" id="IPR050711">
    <property type="entry name" value="ET-N_metabolism_enzyme"/>
</dbReference>
<evidence type="ECO:0000256" key="10">
    <source>
        <dbReference type="ARBA" id="ARBA00023004"/>
    </source>
</evidence>
<name>A0ABY3TKA4_9MYCO</name>
<dbReference type="CDD" id="cd00713">
    <property type="entry name" value="GltS"/>
    <property type="match status" value="1"/>
</dbReference>
<keyword evidence="4" id="KW-0028">Amino-acid biosynthesis</keyword>
<dbReference type="RefSeq" id="WP_240176608.1">
    <property type="nucleotide sequence ID" value="NZ_CP092362.2"/>
</dbReference>
<comment type="pathway">
    <text evidence="14">Amino-acid biosynthesis.</text>
</comment>
<evidence type="ECO:0000256" key="7">
    <source>
        <dbReference type="ARBA" id="ARBA00022723"/>
    </source>
</evidence>
<dbReference type="InterPro" id="IPR029055">
    <property type="entry name" value="Ntn_hydrolases_N"/>
</dbReference>
<keyword evidence="11" id="KW-0411">Iron-sulfur</keyword>
<dbReference type="PANTHER" id="PTHR11938">
    <property type="entry name" value="FAD NADPH DEHYDROGENASE/OXIDOREDUCTASE"/>
    <property type="match status" value="1"/>
</dbReference>
<keyword evidence="13" id="KW-0003">3Fe-4S</keyword>
<keyword evidence="5" id="KW-0285">Flavoprotein</keyword>
<comment type="cofactor">
    <cofactor evidence="1">
        <name>FMN</name>
        <dbReference type="ChEBI" id="CHEBI:58210"/>
    </cofactor>
</comment>
<dbReference type="Pfam" id="PF01493">
    <property type="entry name" value="GXGXG"/>
    <property type="match status" value="1"/>
</dbReference>
<dbReference type="InterPro" id="IPR002932">
    <property type="entry name" value="Glu_synthdom"/>
</dbReference>
<keyword evidence="7" id="KW-0479">Metal-binding</keyword>
<dbReference type="InterPro" id="IPR002489">
    <property type="entry name" value="Glu_synth_asu_C"/>
</dbReference>
<organism evidence="17 18">
    <name type="scientific">Mycolicibacterium crocinum</name>
    <dbReference type="NCBI Taxonomy" id="388459"/>
    <lineage>
        <taxon>Bacteria</taxon>
        <taxon>Bacillati</taxon>
        <taxon>Actinomycetota</taxon>
        <taxon>Actinomycetes</taxon>
        <taxon>Mycobacteriales</taxon>
        <taxon>Mycobacteriaceae</taxon>
        <taxon>Mycolicibacterium</taxon>
    </lineage>
</organism>
<keyword evidence="10" id="KW-0408">Iron</keyword>
<evidence type="ECO:0000256" key="11">
    <source>
        <dbReference type="ARBA" id="ARBA00023014"/>
    </source>
</evidence>
<evidence type="ECO:0000256" key="15">
    <source>
        <dbReference type="SAM" id="MobiDB-lite"/>
    </source>
</evidence>
<keyword evidence="18" id="KW-1185">Reference proteome</keyword>
<protein>
    <submittedName>
        <fullName evidence="17">Glutamate synthase large subunit</fullName>
        <ecNumber evidence="17">1.4.1.13</ecNumber>
    </submittedName>
</protein>
<dbReference type="InterPro" id="IPR013785">
    <property type="entry name" value="Aldolase_TIM"/>
</dbReference>
<keyword evidence="12" id="KW-0314">Glutamate biosynthesis</keyword>
<evidence type="ECO:0000256" key="13">
    <source>
        <dbReference type="ARBA" id="ARBA00023291"/>
    </source>
</evidence>
<comment type="cofactor">
    <cofactor evidence="2">
        <name>[3Fe-4S] cluster</name>
        <dbReference type="ChEBI" id="CHEBI:21137"/>
    </cofactor>
</comment>
<dbReference type="InterPro" id="IPR006982">
    <property type="entry name" value="Glu_synth_centr_N"/>
</dbReference>
<feature type="region of interest" description="Disordered" evidence="15">
    <location>
        <begin position="909"/>
        <end position="929"/>
    </location>
</feature>
<dbReference type="CDD" id="cd02808">
    <property type="entry name" value="GltS_FMN"/>
    <property type="match status" value="1"/>
</dbReference>
<feature type="domain" description="Glutamine amidotransferase type-2" evidence="16">
    <location>
        <begin position="22"/>
        <end position="418"/>
    </location>
</feature>
<evidence type="ECO:0000313" key="17">
    <source>
        <dbReference type="EMBL" id="ULN39705.1"/>
    </source>
</evidence>
<gene>
    <name evidence="17" type="primary">gltB</name>
    <name evidence="17" type="ORF">MI149_18465</name>
</gene>
<dbReference type="Pfam" id="PF00310">
    <property type="entry name" value="GATase_2"/>
    <property type="match status" value="1"/>
</dbReference>
<evidence type="ECO:0000256" key="9">
    <source>
        <dbReference type="ARBA" id="ARBA00023002"/>
    </source>
</evidence>
<dbReference type="CDD" id="cd00982">
    <property type="entry name" value="gltB_C"/>
    <property type="match status" value="1"/>
</dbReference>
<dbReference type="SUPFAM" id="SSF69336">
    <property type="entry name" value="Alpha subunit of glutamate synthase, C-terminal domain"/>
    <property type="match status" value="1"/>
</dbReference>
<dbReference type="Gene3D" id="3.20.20.70">
    <property type="entry name" value="Aldolase class I"/>
    <property type="match status" value="2"/>
</dbReference>
<keyword evidence="6" id="KW-0288">FMN</keyword>
<dbReference type="Gene3D" id="3.60.20.10">
    <property type="entry name" value="Glutamine Phosphoribosylpyrophosphate, subunit 1, domain 1"/>
    <property type="match status" value="1"/>
</dbReference>
<dbReference type="Pfam" id="PF04898">
    <property type="entry name" value="Glu_syn_central"/>
    <property type="match status" value="1"/>
</dbReference>
<evidence type="ECO:0000256" key="8">
    <source>
        <dbReference type="ARBA" id="ARBA00022962"/>
    </source>
</evidence>
<evidence type="ECO:0000256" key="2">
    <source>
        <dbReference type="ARBA" id="ARBA00001927"/>
    </source>
</evidence>
<keyword evidence="8" id="KW-0315">Glutamine amidotransferase</keyword>
<dbReference type="Pfam" id="PF01645">
    <property type="entry name" value="Glu_synthase"/>
    <property type="match status" value="1"/>
</dbReference>
<dbReference type="PANTHER" id="PTHR11938:SF133">
    <property type="entry name" value="GLUTAMATE SYNTHASE (NADH)"/>
    <property type="match status" value="1"/>
</dbReference>
<evidence type="ECO:0000259" key="16">
    <source>
        <dbReference type="PROSITE" id="PS51278"/>
    </source>
</evidence>
<accession>A0ABY3TKA4</accession>
<dbReference type="InterPro" id="IPR036485">
    <property type="entry name" value="Glu_synth_asu_C_sf"/>
</dbReference>
<proteinExistence type="inferred from homology"/>
<dbReference type="Proteomes" id="UP001055337">
    <property type="component" value="Chromosome"/>
</dbReference>
<evidence type="ECO:0000256" key="3">
    <source>
        <dbReference type="ARBA" id="ARBA00009716"/>
    </source>
</evidence>
<sequence>MLFSALPEAQGLYDPQHESDSCGVAMVADIKGRRSHQIVADGLTALEHLEHRGAAGAEPNSGDGAGILLQLPVELLTDVVDFELPAPTPNGCNTFAAGICFLPQDPADRRAAVERIEAIASEEGIEVLGWRTVPVDPDGAEVGATALGCMPHMSMLFVAAPARNGARPGGIDLDRLVYPLRKRAEQGSVYFPSLSSRTIAYKGMLTTMQLPQYFPDLRDERCRSAIAIVHSRFSTNTFPSWPLAHPFRFVAHNGEINTVRGNRNRMHAREAMLASATIPGDLSRLSPICTPDASDSASFDQVLELLHLGGRSLPHAVMMMIPEAWENNASMDPARRAFCQYHASLMEPWDGPACVTFTDGTVVGAVLDRNGLRPGRWWRTIDDRVILASESGVLDIPPGEVVAKGRLEPGRMFLIDTAAGRIVSDDEIKDQLAAEQPYAEWLHAGLLDLATLPPRTRVSPNHESVVRRQIAFGYTEEDLRIMLTPMAAAGQEPLGSMGTDTPVAVLSQRPKLIYDYFVELFAQVTNPPLDAIREEIVTSMARVMGPEQNLLEPTAASCRQILLHGPVLDNDELNRIVHINDDGEQPGLKAAVLRALYDVERGGEGLADAIEELRHKACDAIAKGARTLVISDRDSDHTRAPIPSLLAVAAVHHHLVRTKKRTMVALVVESGDAREVHHIALLIGYGAAAVNPYLAFESIEDLIREGELTGIDAGTAVRNYLKALGKGVMKVMSKMGISTVGSYTGAQAFEAIGLSKDVVDEYLTGTVSQLGGVGLDVLADEVKQRHRRAYPENPTERVHRRLEVGGEYQFRREGELHLFTPETVFLLQHSTRTGRNDVFAKYSEEVNRLSREGGTLRGLFSFKKGLRPPVPLHEVESVDAICARFNTGAMSYGSISQEAHETMAIAMNSLGGRSNSGEGGEDEDRLYDPRRRSAVKQVASGRFGVTSDYLVNATDIQIKMAQGAKPGEGGQLPGFKVYPNIAKTRHSTPGVGLISPPPHHDIYSIEDLAQLIHDLKNANSQARIHVKLVSSIGVGTVAAGVSKAHADVVLISGYDGGTGAAPLTSLKHAGAPWEIGLADTQQTLMLNGLRDRITVQCDGGLRTARDVMVAALLGAEEFGFSTAPLVVAGCIMMRVCHLDTCPVGVATQNPELRARFNGKPEFVENFFRFIAEDVRAMLAELGFRSIDEAVGHAEALDTADGVAHWKAKGLDLSPIFAVPQTSHSERRRVRDQEHGLEHALDQTLIALAEGALEDAHPVRLELPVRNVNRTVGTLLGSEVTRRYGAQGLPDDTIHITLTGSAGQSIGAFLPPGITLDLIGDANDYVAKGLSGGRVIVRPPDDVLFLPEDNVIAGNTLLYGATSGEVYLRGRVGERFAARNSGALAVTEGVGDHACEYMTGGRVVILGRTGRNMAAGMSGGIAYVLGLDPAMVNTAMVELQVPDPDDLVWLHDVVTRHARHTGSTLARSVLSDWPRRSAQFTKIMPTDYRRVLEATRMAKAEGRDVDTAIMEATRG</sequence>
<keyword evidence="9 17" id="KW-0560">Oxidoreductase</keyword>
<comment type="similarity">
    <text evidence="3">Belongs to the glutamate synthase family.</text>
</comment>
<evidence type="ECO:0000313" key="18">
    <source>
        <dbReference type="Proteomes" id="UP001055337"/>
    </source>
</evidence>
<evidence type="ECO:0000256" key="4">
    <source>
        <dbReference type="ARBA" id="ARBA00022605"/>
    </source>
</evidence>
<dbReference type="InterPro" id="IPR017932">
    <property type="entry name" value="GATase_2_dom"/>
</dbReference>
<evidence type="ECO:0000256" key="14">
    <source>
        <dbReference type="ARBA" id="ARBA00029440"/>
    </source>
</evidence>